<gene>
    <name evidence="1" type="ORF">PCOR1329_LOCUS9107</name>
</gene>
<evidence type="ECO:0000313" key="1">
    <source>
        <dbReference type="EMBL" id="CAK0801147.1"/>
    </source>
</evidence>
<feature type="non-terminal residue" evidence="1">
    <location>
        <position position="1"/>
    </location>
</feature>
<keyword evidence="2" id="KW-1185">Reference proteome</keyword>
<comment type="caution">
    <text evidence="1">The sequence shown here is derived from an EMBL/GenBank/DDBJ whole genome shotgun (WGS) entry which is preliminary data.</text>
</comment>
<reference evidence="1" key="1">
    <citation type="submission" date="2023-10" db="EMBL/GenBank/DDBJ databases">
        <authorList>
            <person name="Chen Y."/>
            <person name="Shah S."/>
            <person name="Dougan E. K."/>
            <person name="Thang M."/>
            <person name="Chan C."/>
        </authorList>
    </citation>
    <scope>NUCLEOTIDE SEQUENCE [LARGE SCALE GENOMIC DNA]</scope>
</reference>
<accession>A0ABN9Q8R1</accession>
<dbReference type="Proteomes" id="UP001189429">
    <property type="component" value="Unassembled WGS sequence"/>
</dbReference>
<evidence type="ECO:0008006" key="3">
    <source>
        <dbReference type="Google" id="ProtNLM"/>
    </source>
</evidence>
<protein>
    <recommendedName>
        <fullName evidence="3">Helitron helicase-like domain-containing protein</fullName>
    </recommendedName>
</protein>
<organism evidence="1 2">
    <name type="scientific">Prorocentrum cordatum</name>
    <dbReference type="NCBI Taxonomy" id="2364126"/>
    <lineage>
        <taxon>Eukaryota</taxon>
        <taxon>Sar</taxon>
        <taxon>Alveolata</taxon>
        <taxon>Dinophyceae</taxon>
        <taxon>Prorocentrales</taxon>
        <taxon>Prorocentraceae</taxon>
        <taxon>Prorocentrum</taxon>
    </lineage>
</organism>
<name>A0ABN9Q8R1_9DINO</name>
<proteinExistence type="predicted"/>
<evidence type="ECO:0000313" key="2">
    <source>
        <dbReference type="Proteomes" id="UP001189429"/>
    </source>
</evidence>
<dbReference type="EMBL" id="CAUYUJ010002519">
    <property type="protein sequence ID" value="CAK0801147.1"/>
    <property type="molecule type" value="Genomic_DNA"/>
</dbReference>
<sequence>ANPDTITFFVGATMRYPYHTKLEGSLAHGTTAVNEGDEVTIFIMYFNGKNELWARGTIAQVSNMRSSKQALIAYIIIEYRSHCHDILEKFYNTVVGSQKEIASANDTASKFFDKLNEYVTQLRP</sequence>